<evidence type="ECO:0000256" key="1">
    <source>
        <dbReference type="ARBA" id="ARBA00001579"/>
    </source>
</evidence>
<feature type="modified residue" description="N6-(pyridoxal phosphate)lysine" evidence="9">
    <location>
        <position position="274"/>
    </location>
</feature>
<dbReference type="InterPro" id="IPR015424">
    <property type="entry name" value="PyrdxlP-dep_Trfase"/>
</dbReference>
<comment type="subcellular location">
    <subcellularLocation>
        <location evidence="9">Cytoplasm</location>
    </subcellularLocation>
</comment>
<keyword evidence="7 9" id="KW-0413">Isomerase</keyword>
<dbReference type="InterPro" id="IPR004639">
    <property type="entry name" value="4pyrrol_synth_GluAld_NH2Trfase"/>
</dbReference>
<dbReference type="CDD" id="cd00610">
    <property type="entry name" value="OAT_like"/>
    <property type="match status" value="1"/>
</dbReference>
<dbReference type="GO" id="GO:0006782">
    <property type="term" value="P:protoporphyrinogen IX biosynthetic process"/>
    <property type="evidence" value="ECO:0007669"/>
    <property type="project" value="UniProtKB-UniRule"/>
</dbReference>
<dbReference type="InterPro" id="IPR015422">
    <property type="entry name" value="PyrdxlP-dep_Trfase_small"/>
</dbReference>
<evidence type="ECO:0000313" key="10">
    <source>
        <dbReference type="EMBL" id="QJD81787.1"/>
    </source>
</evidence>
<comment type="pathway">
    <text evidence="3">Porphyrin-containing compound metabolism; protoporphyrin-IX biosynthesis; 5-aminolevulinate from L-glutamyl-tRNA(Glu): step 2/2.</text>
</comment>
<dbReference type="FunFam" id="3.40.640.10:FF:000021">
    <property type="entry name" value="Glutamate-1-semialdehyde 2,1-aminomutase"/>
    <property type="match status" value="1"/>
</dbReference>
<reference evidence="10 11" key="1">
    <citation type="submission" date="2020-04" db="EMBL/GenBank/DDBJ databases">
        <title>Genome sequencing of novel species.</title>
        <authorList>
            <person name="Heo J."/>
            <person name="Kim S.-J."/>
            <person name="Kim J.-S."/>
            <person name="Hong S.-B."/>
            <person name="Kwon S.-W."/>
        </authorList>
    </citation>
    <scope>NUCLEOTIDE SEQUENCE [LARGE SCALE GENOMIC DNA]</scope>
    <source>
        <strain evidence="10 11">MFER-1</strain>
    </source>
</reference>
<dbReference type="UniPathway" id="UPA00251">
    <property type="reaction ID" value="UER00317"/>
</dbReference>
<organism evidence="10 11">
    <name type="scientific">Cohnella herbarum</name>
    <dbReference type="NCBI Taxonomy" id="2728023"/>
    <lineage>
        <taxon>Bacteria</taxon>
        <taxon>Bacillati</taxon>
        <taxon>Bacillota</taxon>
        <taxon>Bacilli</taxon>
        <taxon>Bacillales</taxon>
        <taxon>Paenibacillaceae</taxon>
        <taxon>Cohnella</taxon>
    </lineage>
</organism>
<gene>
    <name evidence="9 10" type="primary">hemL</name>
    <name evidence="10" type="ORF">HH215_00380</name>
</gene>
<dbReference type="InterPro" id="IPR005814">
    <property type="entry name" value="Aminotrans_3"/>
</dbReference>
<evidence type="ECO:0000256" key="8">
    <source>
        <dbReference type="ARBA" id="ARBA00023244"/>
    </source>
</evidence>
<name>A0A7Z2ZK65_9BACL</name>
<comment type="cofactor">
    <cofactor evidence="2 9">
        <name>pyridoxal 5'-phosphate</name>
        <dbReference type="ChEBI" id="CHEBI:597326"/>
    </cofactor>
</comment>
<dbReference type="InterPro" id="IPR015421">
    <property type="entry name" value="PyrdxlP-dep_Trfase_major"/>
</dbReference>
<keyword evidence="11" id="KW-1185">Reference proteome</keyword>
<dbReference type="PANTHER" id="PTHR43713">
    <property type="entry name" value="GLUTAMATE-1-SEMIALDEHYDE 2,1-AMINOMUTASE"/>
    <property type="match status" value="1"/>
</dbReference>
<comment type="catalytic activity">
    <reaction evidence="1 9">
        <text>(S)-4-amino-5-oxopentanoate = 5-aminolevulinate</text>
        <dbReference type="Rhea" id="RHEA:14265"/>
        <dbReference type="ChEBI" id="CHEBI:57501"/>
        <dbReference type="ChEBI" id="CHEBI:356416"/>
        <dbReference type="EC" id="5.4.3.8"/>
    </reaction>
</comment>
<proteinExistence type="inferred from homology"/>
<dbReference type="EMBL" id="CP051680">
    <property type="protein sequence ID" value="QJD81787.1"/>
    <property type="molecule type" value="Genomic_DNA"/>
</dbReference>
<protein>
    <recommendedName>
        <fullName evidence="9">Glutamate-1-semialdehyde 2,1-aminomutase</fullName>
        <shortName evidence="9">GSA</shortName>
        <ecNumber evidence="9">5.4.3.8</ecNumber>
    </recommendedName>
    <alternativeName>
        <fullName evidence="9">Glutamate-1-semialdehyde aminotransferase</fullName>
        <shortName evidence="9">GSA-AT</shortName>
    </alternativeName>
</protein>
<evidence type="ECO:0000256" key="4">
    <source>
        <dbReference type="ARBA" id="ARBA00008981"/>
    </source>
</evidence>
<dbReference type="HAMAP" id="MF_00375">
    <property type="entry name" value="HemL_aminotrans_3"/>
    <property type="match status" value="1"/>
</dbReference>
<evidence type="ECO:0000256" key="9">
    <source>
        <dbReference type="HAMAP-Rule" id="MF_00375"/>
    </source>
</evidence>
<dbReference type="RefSeq" id="WP_169278093.1">
    <property type="nucleotide sequence ID" value="NZ_CP051680.1"/>
</dbReference>
<dbReference type="PANTHER" id="PTHR43713:SF3">
    <property type="entry name" value="GLUTAMATE-1-SEMIALDEHYDE 2,1-AMINOMUTASE 1, CHLOROPLASTIC-RELATED"/>
    <property type="match status" value="1"/>
</dbReference>
<dbReference type="GO" id="GO:0030170">
    <property type="term" value="F:pyridoxal phosphate binding"/>
    <property type="evidence" value="ECO:0007669"/>
    <property type="project" value="InterPro"/>
</dbReference>
<evidence type="ECO:0000313" key="11">
    <source>
        <dbReference type="Proteomes" id="UP000502248"/>
    </source>
</evidence>
<evidence type="ECO:0000256" key="5">
    <source>
        <dbReference type="ARBA" id="ARBA00022490"/>
    </source>
</evidence>
<dbReference type="NCBIfam" id="TIGR00713">
    <property type="entry name" value="hemL"/>
    <property type="match status" value="1"/>
</dbReference>
<dbReference type="Pfam" id="PF00202">
    <property type="entry name" value="Aminotran_3"/>
    <property type="match status" value="1"/>
</dbReference>
<evidence type="ECO:0000256" key="6">
    <source>
        <dbReference type="ARBA" id="ARBA00022898"/>
    </source>
</evidence>
<keyword evidence="6 9" id="KW-0663">Pyridoxal phosphate</keyword>
<dbReference type="KEGG" id="cheb:HH215_00380"/>
<dbReference type="NCBIfam" id="NF000818">
    <property type="entry name" value="PRK00062.1"/>
    <property type="match status" value="1"/>
</dbReference>
<dbReference type="Proteomes" id="UP000502248">
    <property type="component" value="Chromosome"/>
</dbReference>
<evidence type="ECO:0000256" key="3">
    <source>
        <dbReference type="ARBA" id="ARBA00004819"/>
    </source>
</evidence>
<dbReference type="AlphaFoldDB" id="A0A7Z2ZK65"/>
<keyword evidence="5 9" id="KW-0963">Cytoplasm</keyword>
<sequence length="433" mass="46772">MSENHRKRVETRSKAAFERAKNVIPGGVNSPVRAFKSVGLTPLVIERGAGSRITDIDGQTYIDYVLSWGPLIAGHAHPEVVEAIKKTAEKGTSFGAPTELETMMAELVCERVPSVDIVRMVNSGTEATMSALRLARGYTKRSKILKFEGSYHGHADSLLIKAGSGVATLGLPDSPGVPESVAAHTLTVPYNDLASVKLAFERYGEEIAAVIVEPIAGNMGVVPPLPGFLSGLREVTSQYGSLLIFDEVMTGFRVHKNCAQGLYGITPDLTCLGKVIGGGLPVGAYGGRREIMEHMAPVGPIYQAGTLSGNPLAMAAGYTTLKLMTDEAYQLLERQSVRLQAGLERNARETGIPMTINRVGSMVCPFFTDKHVINYDVAKTANTERFRTVFRRLLDYGVNIAPSPFEGWFVSIVHSDEDIDLTIAAHRAALEKL</sequence>
<comment type="similarity">
    <text evidence="4 9">Belongs to the class-III pyridoxal-phosphate-dependent aminotransferase family. HemL subfamily.</text>
</comment>
<evidence type="ECO:0000256" key="7">
    <source>
        <dbReference type="ARBA" id="ARBA00023235"/>
    </source>
</evidence>
<evidence type="ECO:0000256" key="2">
    <source>
        <dbReference type="ARBA" id="ARBA00001933"/>
    </source>
</evidence>
<keyword evidence="8 9" id="KW-0627">Porphyrin biosynthesis</keyword>
<dbReference type="InterPro" id="IPR049704">
    <property type="entry name" value="Aminotrans_3_PPA_site"/>
</dbReference>
<dbReference type="Gene3D" id="3.90.1150.10">
    <property type="entry name" value="Aspartate Aminotransferase, domain 1"/>
    <property type="match status" value="1"/>
</dbReference>
<dbReference type="GO" id="GO:0042286">
    <property type="term" value="F:glutamate-1-semialdehyde 2,1-aminomutase activity"/>
    <property type="evidence" value="ECO:0007669"/>
    <property type="project" value="UniProtKB-UniRule"/>
</dbReference>
<dbReference type="Gene3D" id="3.40.640.10">
    <property type="entry name" value="Type I PLP-dependent aspartate aminotransferase-like (Major domain)"/>
    <property type="match status" value="1"/>
</dbReference>
<dbReference type="GO" id="GO:0008483">
    <property type="term" value="F:transaminase activity"/>
    <property type="evidence" value="ECO:0007669"/>
    <property type="project" value="InterPro"/>
</dbReference>
<dbReference type="EC" id="5.4.3.8" evidence="9"/>
<dbReference type="PROSITE" id="PS00600">
    <property type="entry name" value="AA_TRANSFER_CLASS_3"/>
    <property type="match status" value="1"/>
</dbReference>
<dbReference type="SUPFAM" id="SSF53383">
    <property type="entry name" value="PLP-dependent transferases"/>
    <property type="match status" value="1"/>
</dbReference>
<comment type="subunit">
    <text evidence="9">Homodimer.</text>
</comment>
<dbReference type="GO" id="GO:0005737">
    <property type="term" value="C:cytoplasm"/>
    <property type="evidence" value="ECO:0007669"/>
    <property type="project" value="UniProtKB-SubCell"/>
</dbReference>
<accession>A0A7Z2ZK65</accession>